<evidence type="ECO:0000256" key="1">
    <source>
        <dbReference type="ARBA" id="ARBA00023125"/>
    </source>
</evidence>
<reference evidence="3 4" key="1">
    <citation type="submission" date="2018-06" db="EMBL/GenBank/DDBJ databases">
        <authorList>
            <consortium name="Pathogen Informatics"/>
            <person name="Doyle S."/>
        </authorList>
    </citation>
    <scope>NUCLEOTIDE SEQUENCE [LARGE SCALE GENOMIC DNA]</scope>
    <source>
        <strain evidence="3 4">NCTC10723</strain>
    </source>
</reference>
<name>A0A377GV26_9FUSO</name>
<dbReference type="RefSeq" id="WP_115268532.1">
    <property type="nucleotide sequence ID" value="NZ_CASFEE010000036.1"/>
</dbReference>
<dbReference type="OrthoDB" id="9814553at2"/>
<dbReference type="GO" id="GO:0003677">
    <property type="term" value="F:DNA binding"/>
    <property type="evidence" value="ECO:0007669"/>
    <property type="project" value="UniProtKB-KW"/>
</dbReference>
<dbReference type="SUPFAM" id="SSF51182">
    <property type="entry name" value="RmlC-like cupins"/>
    <property type="match status" value="1"/>
</dbReference>
<evidence type="ECO:0000313" key="3">
    <source>
        <dbReference type="EMBL" id="STO30796.1"/>
    </source>
</evidence>
<dbReference type="SUPFAM" id="SSF47413">
    <property type="entry name" value="lambda repressor-like DNA-binding domains"/>
    <property type="match status" value="1"/>
</dbReference>
<dbReference type="Gene3D" id="2.60.120.10">
    <property type="entry name" value="Jelly Rolls"/>
    <property type="match status" value="1"/>
</dbReference>
<dbReference type="PANTHER" id="PTHR46797">
    <property type="entry name" value="HTH-TYPE TRANSCRIPTIONAL REGULATOR"/>
    <property type="match status" value="1"/>
</dbReference>
<dbReference type="EMBL" id="UGGU01000003">
    <property type="protein sequence ID" value="STO30796.1"/>
    <property type="molecule type" value="Genomic_DNA"/>
</dbReference>
<dbReference type="Pfam" id="PF01381">
    <property type="entry name" value="HTH_3"/>
    <property type="match status" value="1"/>
</dbReference>
<dbReference type="PANTHER" id="PTHR46797:SF2">
    <property type="entry name" value="TRANSCRIPTIONAL REGULATOR"/>
    <property type="match status" value="1"/>
</dbReference>
<dbReference type="AlphaFoldDB" id="A0A377GV26"/>
<dbReference type="CDD" id="cd00093">
    <property type="entry name" value="HTH_XRE"/>
    <property type="match status" value="1"/>
</dbReference>
<dbReference type="InterPro" id="IPR014710">
    <property type="entry name" value="RmlC-like_jellyroll"/>
</dbReference>
<dbReference type="Proteomes" id="UP000255328">
    <property type="component" value="Unassembled WGS sequence"/>
</dbReference>
<dbReference type="SMART" id="SM00530">
    <property type="entry name" value="HTH_XRE"/>
    <property type="match status" value="1"/>
</dbReference>
<dbReference type="GO" id="GO:0005829">
    <property type="term" value="C:cytosol"/>
    <property type="evidence" value="ECO:0007669"/>
    <property type="project" value="TreeGrafter"/>
</dbReference>
<protein>
    <submittedName>
        <fullName evidence="3">HTH-type transcriptional regulator PuuR</fullName>
    </submittedName>
</protein>
<dbReference type="CDD" id="cd02209">
    <property type="entry name" value="cupin_XRE_C"/>
    <property type="match status" value="1"/>
</dbReference>
<dbReference type="Gene3D" id="1.10.260.40">
    <property type="entry name" value="lambda repressor-like DNA-binding domains"/>
    <property type="match status" value="1"/>
</dbReference>
<gene>
    <name evidence="3" type="primary">puuR_1</name>
    <name evidence="3" type="ORF">NCTC10723_00226</name>
</gene>
<keyword evidence="4" id="KW-1185">Reference proteome</keyword>
<proteinExistence type="predicted"/>
<evidence type="ECO:0000259" key="2">
    <source>
        <dbReference type="PROSITE" id="PS50943"/>
    </source>
</evidence>
<organism evidence="3 4">
    <name type="scientific">Fusobacterium necrogenes</name>
    <dbReference type="NCBI Taxonomy" id="858"/>
    <lineage>
        <taxon>Bacteria</taxon>
        <taxon>Fusobacteriati</taxon>
        <taxon>Fusobacteriota</taxon>
        <taxon>Fusobacteriia</taxon>
        <taxon>Fusobacteriales</taxon>
        <taxon>Fusobacteriaceae</taxon>
        <taxon>Fusobacterium</taxon>
    </lineage>
</organism>
<dbReference type="InterPro" id="IPR050807">
    <property type="entry name" value="TransReg_Diox_bact_type"/>
</dbReference>
<dbReference type="GO" id="GO:0003700">
    <property type="term" value="F:DNA-binding transcription factor activity"/>
    <property type="evidence" value="ECO:0007669"/>
    <property type="project" value="TreeGrafter"/>
</dbReference>
<accession>A0A377GV26</accession>
<dbReference type="PROSITE" id="PS50943">
    <property type="entry name" value="HTH_CROC1"/>
    <property type="match status" value="1"/>
</dbReference>
<dbReference type="InterPro" id="IPR013096">
    <property type="entry name" value="Cupin_2"/>
</dbReference>
<evidence type="ECO:0000313" key="4">
    <source>
        <dbReference type="Proteomes" id="UP000255328"/>
    </source>
</evidence>
<feature type="domain" description="HTH cro/C1-type" evidence="2">
    <location>
        <begin position="7"/>
        <end position="61"/>
    </location>
</feature>
<sequence>MNIGKKIKRLRQEKYLTQDELASRCELSKGFISQIERGLTSPSIANLADILEGLGTNLKDFFSDDTDEKIVFNLDDAFEVIDSKMKYKVEWIIPNAQKNQMEPILLTLEEGGRYKEEIAHDGQEFGYVLEGEINIHLGDNVFKAKKGESFYYNSGKNHYLSNSGKGVAQILWVATPPSF</sequence>
<keyword evidence="1" id="KW-0238">DNA-binding</keyword>
<dbReference type="InterPro" id="IPR010982">
    <property type="entry name" value="Lambda_DNA-bd_dom_sf"/>
</dbReference>
<dbReference type="InterPro" id="IPR011051">
    <property type="entry name" value="RmlC_Cupin_sf"/>
</dbReference>
<dbReference type="Pfam" id="PF07883">
    <property type="entry name" value="Cupin_2"/>
    <property type="match status" value="1"/>
</dbReference>
<dbReference type="InterPro" id="IPR001387">
    <property type="entry name" value="Cro/C1-type_HTH"/>
</dbReference>